<dbReference type="PANTHER" id="PTHR23277">
    <property type="entry name" value="NECTIN-RELATED"/>
    <property type="match status" value="1"/>
</dbReference>
<evidence type="ECO:0000259" key="10">
    <source>
        <dbReference type="PROSITE" id="PS50835"/>
    </source>
</evidence>
<dbReference type="InterPro" id="IPR036179">
    <property type="entry name" value="Ig-like_dom_sf"/>
</dbReference>
<dbReference type="EMBL" id="OV170221">
    <property type="protein sequence ID" value="CAH0712978.1"/>
    <property type="molecule type" value="Genomic_DNA"/>
</dbReference>
<evidence type="ECO:0000256" key="6">
    <source>
        <dbReference type="ARBA" id="ARBA00023157"/>
    </source>
</evidence>
<proteinExistence type="predicted"/>
<dbReference type="GO" id="GO:0016020">
    <property type="term" value="C:membrane"/>
    <property type="evidence" value="ECO:0007669"/>
    <property type="project" value="UniProtKB-SubCell"/>
</dbReference>
<dbReference type="PROSITE" id="PS50835">
    <property type="entry name" value="IG_LIKE"/>
    <property type="match status" value="1"/>
</dbReference>
<dbReference type="Proteomes" id="UP000838878">
    <property type="component" value="Chromosome 1"/>
</dbReference>
<evidence type="ECO:0000256" key="8">
    <source>
        <dbReference type="SAM" id="MobiDB-lite"/>
    </source>
</evidence>
<dbReference type="GO" id="GO:0005912">
    <property type="term" value="C:adherens junction"/>
    <property type="evidence" value="ECO:0007669"/>
    <property type="project" value="TreeGrafter"/>
</dbReference>
<evidence type="ECO:0000313" key="12">
    <source>
        <dbReference type="Proteomes" id="UP000838878"/>
    </source>
</evidence>
<feature type="compositionally biased region" description="Basic and acidic residues" evidence="8">
    <location>
        <begin position="381"/>
        <end position="415"/>
    </location>
</feature>
<keyword evidence="3" id="KW-0677">Repeat</keyword>
<name>A0A8S4HVH1_9NEOP</name>
<dbReference type="SUPFAM" id="SSF48726">
    <property type="entry name" value="Immunoglobulin"/>
    <property type="match status" value="2"/>
</dbReference>
<evidence type="ECO:0000256" key="9">
    <source>
        <dbReference type="SAM" id="Phobius"/>
    </source>
</evidence>
<keyword evidence="9" id="KW-1133">Transmembrane helix</keyword>
<feature type="region of interest" description="Disordered" evidence="8">
    <location>
        <begin position="369"/>
        <end position="415"/>
    </location>
</feature>
<accession>A0A8S4HVH1</accession>
<dbReference type="InterPro" id="IPR013162">
    <property type="entry name" value="CD80_C2-set"/>
</dbReference>
<dbReference type="OrthoDB" id="6345017at2759"/>
<keyword evidence="4" id="KW-0130">Cell adhesion</keyword>
<dbReference type="InterPro" id="IPR013783">
    <property type="entry name" value="Ig-like_fold"/>
</dbReference>
<keyword evidence="12" id="KW-1185">Reference proteome</keyword>
<evidence type="ECO:0000256" key="2">
    <source>
        <dbReference type="ARBA" id="ARBA00022729"/>
    </source>
</evidence>
<reference evidence="11" key="1">
    <citation type="submission" date="2021-12" db="EMBL/GenBank/DDBJ databases">
        <authorList>
            <person name="Martin H S."/>
        </authorList>
    </citation>
    <scope>NUCLEOTIDE SEQUENCE</scope>
</reference>
<dbReference type="GO" id="GO:0007156">
    <property type="term" value="P:homophilic cell adhesion via plasma membrane adhesion molecules"/>
    <property type="evidence" value="ECO:0007669"/>
    <property type="project" value="TreeGrafter"/>
</dbReference>
<comment type="subcellular location">
    <subcellularLocation>
        <location evidence="1">Membrane</location>
    </subcellularLocation>
</comment>
<dbReference type="GO" id="GO:0007157">
    <property type="term" value="P:heterophilic cell-cell adhesion via plasma membrane cell adhesion molecules"/>
    <property type="evidence" value="ECO:0007669"/>
    <property type="project" value="TreeGrafter"/>
</dbReference>
<dbReference type="AlphaFoldDB" id="A0A8S4HVH1"/>
<evidence type="ECO:0000256" key="5">
    <source>
        <dbReference type="ARBA" id="ARBA00023136"/>
    </source>
</evidence>
<keyword evidence="2" id="KW-0732">Signal</keyword>
<dbReference type="Pfam" id="PF08205">
    <property type="entry name" value="C2-set_2"/>
    <property type="match status" value="1"/>
</dbReference>
<keyword evidence="7" id="KW-0325">Glycoprotein</keyword>
<dbReference type="PANTHER" id="PTHR23277:SF108">
    <property type="entry name" value="FASCICLIN-3"/>
    <property type="match status" value="1"/>
</dbReference>
<evidence type="ECO:0000256" key="1">
    <source>
        <dbReference type="ARBA" id="ARBA00004370"/>
    </source>
</evidence>
<dbReference type="InterPro" id="IPR007110">
    <property type="entry name" value="Ig-like_dom"/>
</dbReference>
<evidence type="ECO:0000313" key="11">
    <source>
        <dbReference type="EMBL" id="CAH0712978.1"/>
    </source>
</evidence>
<dbReference type="Gene3D" id="2.60.40.10">
    <property type="entry name" value="Immunoglobulins"/>
    <property type="match status" value="2"/>
</dbReference>
<feature type="domain" description="Ig-like" evidence="10">
    <location>
        <begin position="110"/>
        <end position="210"/>
    </location>
</feature>
<dbReference type="InterPro" id="IPR051427">
    <property type="entry name" value="Nectin/Nectin-like"/>
</dbReference>
<organism evidence="11 12">
    <name type="scientific">Brenthis ino</name>
    <name type="common">lesser marbled fritillary</name>
    <dbReference type="NCBI Taxonomy" id="405034"/>
    <lineage>
        <taxon>Eukaryota</taxon>
        <taxon>Metazoa</taxon>
        <taxon>Ecdysozoa</taxon>
        <taxon>Arthropoda</taxon>
        <taxon>Hexapoda</taxon>
        <taxon>Insecta</taxon>
        <taxon>Pterygota</taxon>
        <taxon>Neoptera</taxon>
        <taxon>Endopterygota</taxon>
        <taxon>Lepidoptera</taxon>
        <taxon>Glossata</taxon>
        <taxon>Ditrysia</taxon>
        <taxon>Papilionoidea</taxon>
        <taxon>Nymphalidae</taxon>
        <taxon>Heliconiinae</taxon>
        <taxon>Argynnini</taxon>
        <taxon>Brenthis</taxon>
    </lineage>
</organism>
<evidence type="ECO:0000256" key="3">
    <source>
        <dbReference type="ARBA" id="ARBA00022737"/>
    </source>
</evidence>
<sequence>MLHLDFSQNVDITPLEAVRREGDDLTVLCKVPYAIDACRMTVGTTSYRLIPSNQDEDVVYAGQGLQYGECGAHIKRVREELNGNISCWLPPQSGAKEVSGTMRLLVAKAPQDPILNSPPQATFREGDIFMAQCIVPNGRPAAKITWFMDEVQLLAGVHQPIITSEPGSDLQTISQNVSRNLSPEDNGKKLTCRSEHEALNGPKEAARQLNVHYPPKRLESGQITIFGLKIGAEGRLNVTVRANPGPSTEWTVGDLVLVPPRSNEDGSIMALEPKHLGGGFYNITLVLTRVAKEDVDRTYYLRVTNDLGREEFALRLSTMDEPAGVELETGAIVGIVVAVLILVIAVFLVVFAKATDRWCFAGRSHRTDIPDGADSEAPLPPHEDIKGSENPSHDHGEYISNGDTKHPEKKPDTAV</sequence>
<feature type="transmembrane region" description="Helical" evidence="9">
    <location>
        <begin position="331"/>
        <end position="352"/>
    </location>
</feature>
<evidence type="ECO:0000256" key="7">
    <source>
        <dbReference type="ARBA" id="ARBA00023180"/>
    </source>
</evidence>
<keyword evidence="9" id="KW-0812">Transmembrane</keyword>
<feature type="non-terminal residue" evidence="11">
    <location>
        <position position="415"/>
    </location>
</feature>
<gene>
    <name evidence="11" type="ORF">BINO364_LOCUS186</name>
</gene>
<keyword evidence="5 9" id="KW-0472">Membrane</keyword>
<keyword evidence="6" id="KW-1015">Disulfide bond</keyword>
<protein>
    <recommendedName>
        <fullName evidence="10">Ig-like domain-containing protein</fullName>
    </recommendedName>
</protein>
<evidence type="ECO:0000256" key="4">
    <source>
        <dbReference type="ARBA" id="ARBA00022889"/>
    </source>
</evidence>